<feature type="transmembrane region" description="Helical" evidence="1">
    <location>
        <begin position="103"/>
        <end position="127"/>
    </location>
</feature>
<dbReference type="AlphaFoldDB" id="A0AAJ6DCR0"/>
<keyword evidence="1" id="KW-0812">Transmembrane</keyword>
<dbReference type="Proteomes" id="UP001224674">
    <property type="component" value="Chromosome"/>
</dbReference>
<evidence type="ECO:0000313" key="3">
    <source>
        <dbReference type="Proteomes" id="UP001224674"/>
    </source>
</evidence>
<feature type="transmembrane region" description="Helical" evidence="1">
    <location>
        <begin position="34"/>
        <end position="52"/>
    </location>
</feature>
<feature type="transmembrane region" description="Helical" evidence="1">
    <location>
        <begin position="64"/>
        <end position="83"/>
    </location>
</feature>
<sequence>MPLAQDSYSGGIFSFSEPLSASISALEEDAETLGWVHLLLFLVTLAFSLLALGKSARGFQFTTALLAALVGAFHIIYMLYWINEEAGYDYTVFFFEDGGMAGIGMWLLLLASLGMVTFSIMLLVQLLGRKRTV</sequence>
<dbReference type="EMBL" id="CP122566">
    <property type="protein sequence ID" value="WGH93704.1"/>
    <property type="molecule type" value="Genomic_DNA"/>
</dbReference>
<dbReference type="RefSeq" id="WP_148707499.1">
    <property type="nucleotide sequence ID" value="NZ_CP122566.1"/>
</dbReference>
<keyword evidence="3" id="KW-1185">Reference proteome</keyword>
<name>A0AAJ6DCR0_9MICC</name>
<organism evidence="2 3">
    <name type="scientific">Auritidibacter ignavus</name>
    <dbReference type="NCBI Taxonomy" id="678932"/>
    <lineage>
        <taxon>Bacteria</taxon>
        <taxon>Bacillati</taxon>
        <taxon>Actinomycetota</taxon>
        <taxon>Actinomycetes</taxon>
        <taxon>Micrococcales</taxon>
        <taxon>Micrococcaceae</taxon>
        <taxon>Auritidibacter</taxon>
    </lineage>
</organism>
<protein>
    <submittedName>
        <fullName evidence="2">Uncharacterized protein</fullName>
    </submittedName>
</protein>
<accession>A0AAJ6DCR0</accession>
<reference evidence="2 3" key="1">
    <citation type="submission" date="2023-03" db="EMBL/GenBank/DDBJ databases">
        <title>Complete genome sequences of several Auritidibacter ignavus strains isolated from ear infections.</title>
        <authorList>
            <person name="Baehr T."/>
            <person name="Baumhoegger A.M."/>
        </authorList>
    </citation>
    <scope>NUCLEOTIDE SEQUENCE [LARGE SCALE GENOMIC DNA]</scope>
    <source>
        <strain evidence="2 3">BABAE-6</strain>
    </source>
</reference>
<proteinExistence type="predicted"/>
<keyword evidence="1" id="KW-1133">Transmembrane helix</keyword>
<evidence type="ECO:0000256" key="1">
    <source>
        <dbReference type="SAM" id="Phobius"/>
    </source>
</evidence>
<gene>
    <name evidence="2" type="ORF">QDX21_02590</name>
</gene>
<keyword evidence="1" id="KW-0472">Membrane</keyword>
<evidence type="ECO:0000313" key="2">
    <source>
        <dbReference type="EMBL" id="WGH93704.1"/>
    </source>
</evidence>